<sequence length="21" mass="2579">PYHQAPKLYTLVISQIMIYWN</sequence>
<proteinExistence type="predicted"/>
<reference evidence="1" key="1">
    <citation type="submission" date="2018-05" db="EMBL/GenBank/DDBJ databases">
        <authorList>
            <person name="Lanie J.A."/>
            <person name="Ng W.-L."/>
            <person name="Kazmierczak K.M."/>
            <person name="Andrzejewski T.M."/>
            <person name="Davidsen T.M."/>
            <person name="Wayne K.J."/>
            <person name="Tettelin H."/>
            <person name="Glass J.I."/>
            <person name="Rusch D."/>
            <person name="Podicherti R."/>
            <person name="Tsui H.-C.T."/>
            <person name="Winkler M.E."/>
        </authorList>
    </citation>
    <scope>NUCLEOTIDE SEQUENCE</scope>
</reference>
<dbReference type="EMBL" id="UINC01227374">
    <property type="protein sequence ID" value="SVE58225.1"/>
    <property type="molecule type" value="Genomic_DNA"/>
</dbReference>
<evidence type="ECO:0000313" key="1">
    <source>
        <dbReference type="EMBL" id="SVE58225.1"/>
    </source>
</evidence>
<name>A0A383EPN9_9ZZZZ</name>
<dbReference type="AlphaFoldDB" id="A0A383EPN9"/>
<gene>
    <name evidence="1" type="ORF">METZ01_LOCUS511079</name>
</gene>
<feature type="non-terminal residue" evidence="1">
    <location>
        <position position="1"/>
    </location>
</feature>
<organism evidence="1">
    <name type="scientific">marine metagenome</name>
    <dbReference type="NCBI Taxonomy" id="408172"/>
    <lineage>
        <taxon>unclassified sequences</taxon>
        <taxon>metagenomes</taxon>
        <taxon>ecological metagenomes</taxon>
    </lineage>
</organism>
<accession>A0A383EPN9</accession>
<protein>
    <submittedName>
        <fullName evidence="1">Uncharacterized protein</fullName>
    </submittedName>
</protein>